<dbReference type="Pfam" id="PF06986">
    <property type="entry name" value="F_T4SS_TraN"/>
    <property type="match status" value="1"/>
</dbReference>
<dbReference type="Proteomes" id="UP000037315">
    <property type="component" value="Unassembled WGS sequence"/>
</dbReference>
<dbReference type="PATRIC" id="fig|1656095.3.peg.4598"/>
<gene>
    <name evidence="2" type="ORF">ACH50_13620</name>
</gene>
<keyword evidence="3" id="KW-1185">Reference proteome</keyword>
<feature type="signal peptide" evidence="1">
    <location>
        <begin position="1"/>
        <end position="17"/>
    </location>
</feature>
<name>A0A0J8VM28_9ENTR</name>
<dbReference type="EMBL" id="LFEJ01000017">
    <property type="protein sequence ID" value="KMV34077.1"/>
    <property type="molecule type" value="Genomic_DNA"/>
</dbReference>
<evidence type="ECO:0000256" key="1">
    <source>
        <dbReference type="SAM" id="SignalP"/>
    </source>
</evidence>
<organism evidence="2 3">
    <name type="scientific">Franconibacter pulveris</name>
    <dbReference type="NCBI Taxonomy" id="435910"/>
    <lineage>
        <taxon>Bacteria</taxon>
        <taxon>Pseudomonadati</taxon>
        <taxon>Pseudomonadota</taxon>
        <taxon>Gammaproteobacteria</taxon>
        <taxon>Enterobacterales</taxon>
        <taxon>Enterobacteriaceae</taxon>
        <taxon>Franconibacter</taxon>
    </lineage>
</organism>
<dbReference type="OrthoDB" id="5297981at2"/>
<protein>
    <submittedName>
        <fullName evidence="2">Conjugal transfer protein TraN</fullName>
    </submittedName>
</protein>
<accession>A0A0J8VM28</accession>
<reference evidence="2 3" key="1">
    <citation type="submission" date="2015-06" db="EMBL/GenBank/DDBJ databases">
        <title>Genome sequencing of Cronobacter sp. strain DJ34 isolated from petroleum contaminated sludge of Duliajan Oil Fields, Assam, India.</title>
        <authorList>
            <person name="Pal S."/>
            <person name="Banerjee T.D."/>
            <person name="Roy A."/>
            <person name="Sar P."/>
            <person name="Kazy S.K."/>
        </authorList>
    </citation>
    <scope>NUCLEOTIDE SEQUENCE [LARGE SCALE GENOMIC DNA]</scope>
    <source>
        <strain evidence="2 3">DJ34</strain>
    </source>
</reference>
<dbReference type="NCBIfam" id="NF009016">
    <property type="entry name" value="PRK12355.3-2"/>
    <property type="match status" value="1"/>
</dbReference>
<dbReference type="InterPro" id="IPR014121">
    <property type="entry name" value="TraN_Ftype"/>
</dbReference>
<comment type="caution">
    <text evidence="2">The sequence shown here is derived from an EMBL/GenBank/DDBJ whole genome shotgun (WGS) entry which is preliminary data.</text>
</comment>
<dbReference type="RefSeq" id="WP_048888170.1">
    <property type="nucleotide sequence ID" value="NZ_LFEJ01000017.1"/>
</dbReference>
<keyword evidence="1" id="KW-0732">Signal</keyword>
<feature type="chain" id="PRO_5005310906" evidence="1">
    <location>
        <begin position="18"/>
        <end position="622"/>
    </location>
</feature>
<evidence type="ECO:0000313" key="3">
    <source>
        <dbReference type="Proteomes" id="UP000037315"/>
    </source>
</evidence>
<evidence type="ECO:0000313" key="2">
    <source>
        <dbReference type="EMBL" id="KMV34077.1"/>
    </source>
</evidence>
<dbReference type="AlphaFoldDB" id="A0A0J8VM28"/>
<sequence>MKKAAFLLLLAAGLAHADATDDAFNAGSSFGKGNASQGTGSLGNPGAVTGAIPGYTTSPPESGYYGGVSGGDGGLANKGQAALQGNDAAQAIISSGNTNPLPNIDPNAPFITIGKGAESGAETIFNGTNNQCKEVTVSKSTFENFRCDKDVASVEACARTAVPSGHTETSVAIKTIVIDKPLWNWTYDGNKSVYFTFTSPYTGPVISASLAIHFNDKNMYYLLKWWGIDTKSVATPDDSWNIPAAAGSVLIEGQPSPQGVIENKNCNNGSQSRCRDYAQKTYNWLNSGEATMRLTLTIQAQESKWVPEVNWQESCAFDKSRGTPTTSVCTDPGGYRTVQKDGQSYQVYSDCWQYTDKYTVPSSSTGNCGELMSNPQCTVSGTACTEATDGQCTHMSYTWQCQKTFQSGGLVCGGDYFCKTGDCDDVNGAGDSGFDVAVAKLAGLASAADDVKNAQSQIDIKAFTGRAMSCRKAFAGFSNCCKDSGWGQDAGLSQCNSDEMAIGKAKAKKVTVAVGERCDHQVLGMCVQKSMVYCVFEGKLARIIQEQGRRDQLGVGFGSGDSPNCSGITVPQLQSINFDLINFSDFYSDLMNNQKIPNTDTMVKQVKDRIAAQVQQQQGAAK</sequence>
<proteinExistence type="predicted"/>